<dbReference type="EMBL" id="AAKDLR010000227">
    <property type="protein sequence ID" value="ECQ9024409.1"/>
    <property type="molecule type" value="Genomic_DNA"/>
</dbReference>
<accession>A0A5Z0FAT0</accession>
<comment type="caution">
    <text evidence="2">The sequence shown here is derived from an EMBL/GenBank/DDBJ whole genome shotgun (WGS) entry which is preliminary data.</text>
</comment>
<protein>
    <submittedName>
        <fullName evidence="2">Ribonuclease R</fullName>
    </submittedName>
</protein>
<dbReference type="InterPro" id="IPR057293">
    <property type="entry name" value="RNR_OB2"/>
</dbReference>
<feature type="non-terminal residue" evidence="2">
    <location>
        <position position="110"/>
    </location>
</feature>
<proteinExistence type="predicted"/>
<reference evidence="2" key="1">
    <citation type="submission" date="2019-08" db="EMBL/GenBank/DDBJ databases">
        <authorList>
            <person name="Ashton P.M."/>
            <person name="Dallman T."/>
            <person name="Nair S."/>
            <person name="De Pinna E."/>
            <person name="Peters T."/>
            <person name="Grant K."/>
        </authorList>
    </citation>
    <scope>NUCLEOTIDE SEQUENCE</scope>
    <source>
        <strain evidence="2">264094</strain>
    </source>
</reference>
<dbReference type="Pfam" id="PF24190">
    <property type="entry name" value="OB_RNR_2nd"/>
    <property type="match status" value="1"/>
</dbReference>
<evidence type="ECO:0000313" key="2">
    <source>
        <dbReference type="EMBL" id="ECQ9024409.1"/>
    </source>
</evidence>
<evidence type="ECO:0000259" key="1">
    <source>
        <dbReference type="Pfam" id="PF24190"/>
    </source>
</evidence>
<feature type="non-terminal residue" evidence="2">
    <location>
        <position position="1"/>
    </location>
</feature>
<dbReference type="AlphaFoldDB" id="A0A5Z0FAT0"/>
<sequence>LGMNIKTGLSTTLKASQKSLKALPLGTILKIENENNNIIEVLGHIHDESVDEKISLALFNKNNEFSDACIKEALANGDSVDASMYKNRMDLRALPFCTIDPIHAKDFDDA</sequence>
<organism evidence="2">
    <name type="scientific">Campylobacter jejuni</name>
    <dbReference type="NCBI Taxonomy" id="197"/>
    <lineage>
        <taxon>Bacteria</taxon>
        <taxon>Pseudomonadati</taxon>
        <taxon>Campylobacterota</taxon>
        <taxon>Epsilonproteobacteria</taxon>
        <taxon>Campylobacterales</taxon>
        <taxon>Campylobacteraceae</taxon>
        <taxon>Campylobacter</taxon>
    </lineage>
</organism>
<gene>
    <name evidence="2" type="ORF">F0H25_10060</name>
</gene>
<name>A0A5Z0FAT0_CAMJU</name>
<dbReference type="SUPFAM" id="SSF50249">
    <property type="entry name" value="Nucleic acid-binding proteins"/>
    <property type="match status" value="1"/>
</dbReference>
<dbReference type="InterPro" id="IPR012340">
    <property type="entry name" value="NA-bd_OB-fold"/>
</dbReference>
<feature type="domain" description="Ribonuclease R second OB" evidence="1">
    <location>
        <begin position="2"/>
        <end position="56"/>
    </location>
</feature>